<evidence type="ECO:0000313" key="2">
    <source>
        <dbReference type="EMBL" id="KAJ1967161.1"/>
    </source>
</evidence>
<feature type="transmembrane region" description="Helical" evidence="1">
    <location>
        <begin position="40"/>
        <end position="62"/>
    </location>
</feature>
<keyword evidence="1" id="KW-0812">Transmembrane</keyword>
<dbReference type="Proteomes" id="UP001150925">
    <property type="component" value="Unassembled WGS sequence"/>
</dbReference>
<reference evidence="2" key="1">
    <citation type="submission" date="2022-07" db="EMBL/GenBank/DDBJ databases">
        <title>Phylogenomic reconstructions and comparative analyses of Kickxellomycotina fungi.</title>
        <authorList>
            <person name="Reynolds N.K."/>
            <person name="Stajich J.E."/>
            <person name="Barry K."/>
            <person name="Grigoriev I.V."/>
            <person name="Crous P."/>
            <person name="Smith M.E."/>
        </authorList>
    </citation>
    <scope>NUCLEOTIDE SEQUENCE</scope>
    <source>
        <strain evidence="2">RSA 1196</strain>
    </source>
</reference>
<feature type="transmembrane region" description="Helical" evidence="1">
    <location>
        <begin position="6"/>
        <end position="28"/>
    </location>
</feature>
<keyword evidence="1" id="KW-1133">Transmembrane helix</keyword>
<feature type="transmembrane region" description="Helical" evidence="1">
    <location>
        <begin position="231"/>
        <end position="254"/>
    </location>
</feature>
<comment type="caution">
    <text evidence="2">The sequence shown here is derived from an EMBL/GenBank/DDBJ whole genome shotgun (WGS) entry which is preliminary data.</text>
</comment>
<evidence type="ECO:0000313" key="3">
    <source>
        <dbReference type="Proteomes" id="UP001150925"/>
    </source>
</evidence>
<dbReference type="OrthoDB" id="196547at2759"/>
<keyword evidence="3" id="KW-1185">Reference proteome</keyword>
<dbReference type="AlphaFoldDB" id="A0A9W8AWM4"/>
<feature type="transmembrane region" description="Helical" evidence="1">
    <location>
        <begin position="199"/>
        <end position="219"/>
    </location>
</feature>
<feature type="transmembrane region" description="Helical" evidence="1">
    <location>
        <begin position="266"/>
        <end position="290"/>
    </location>
</feature>
<gene>
    <name evidence="2" type="ORF">IWQ62_002030</name>
</gene>
<sequence length="494" mass="55565">MTNANLLLLMVATGLYALLVLTTAALFVYRFYHSLGPSMLFTTVGVLAAFISNFVVLVQSISPIYSQSCVIRLWATYLGLHVWYTCILARVWCTHFHSSRSVHSHTSNPTIEDGASPTLIDSHPPPSSFTTHRCWSPPSFRTWLPTWRWTNGCQLTVGIIGSTLGWVVFLSLVTSHHIPLTPSSEDLQCPMVVSEYFPLMGWLAVLVFVVTPIITYLVWPLSHCRGEVQRDLSVATACTVIFLIVYVIQCTGAWKATDHIYFWTTYGWLFSVVFVSYCVSVALPLIYPWVEAKLSPSPSITDLTSWETFYAVLDHPELLAQWQAGDIPHILRFLLAFVEKYSFLKGAVWSVLAESGESSPWSTLGGFEKFNPITFNQIVNSSAWARFASTQCSIGLTVHHALLGTPGLSHFPFSLQTLYKEFYQQAIVSAPPSSLDVLGDTVSLLTQRIRAEKYSPEMFDASYYKVIDVLYRCYFPGFIETYPSMIRRRLTSKS</sequence>
<dbReference type="EMBL" id="JANBPY010000384">
    <property type="protein sequence ID" value="KAJ1967161.1"/>
    <property type="molecule type" value="Genomic_DNA"/>
</dbReference>
<evidence type="ECO:0000256" key="1">
    <source>
        <dbReference type="SAM" id="Phobius"/>
    </source>
</evidence>
<organism evidence="2 3">
    <name type="scientific">Dispira parvispora</name>
    <dbReference type="NCBI Taxonomy" id="1520584"/>
    <lineage>
        <taxon>Eukaryota</taxon>
        <taxon>Fungi</taxon>
        <taxon>Fungi incertae sedis</taxon>
        <taxon>Zoopagomycota</taxon>
        <taxon>Kickxellomycotina</taxon>
        <taxon>Dimargaritomycetes</taxon>
        <taxon>Dimargaritales</taxon>
        <taxon>Dimargaritaceae</taxon>
        <taxon>Dispira</taxon>
    </lineage>
</organism>
<protein>
    <recommendedName>
        <fullName evidence="4">RGS domain-containing protein</fullName>
    </recommendedName>
</protein>
<evidence type="ECO:0008006" key="4">
    <source>
        <dbReference type="Google" id="ProtNLM"/>
    </source>
</evidence>
<proteinExistence type="predicted"/>
<feature type="transmembrane region" description="Helical" evidence="1">
    <location>
        <begin position="155"/>
        <end position="179"/>
    </location>
</feature>
<name>A0A9W8AWM4_9FUNG</name>
<keyword evidence="1" id="KW-0472">Membrane</keyword>
<accession>A0A9W8AWM4</accession>